<dbReference type="Proteomes" id="UP000887580">
    <property type="component" value="Unplaced"/>
</dbReference>
<accession>A0AC35GV07</accession>
<name>A0AC35GV07_9BILA</name>
<sequence>MFAKKNKTKDEIAFEINSYDIDGYPRDEYVYPASRNPLNLYRLMKRAASAVKRERIIMDAMGGDYLVRKRSVYY</sequence>
<proteinExistence type="predicted"/>
<evidence type="ECO:0000313" key="2">
    <source>
        <dbReference type="WBParaSite" id="PS1159_v2.g9048.t1"/>
    </source>
</evidence>
<reference evidence="2" key="1">
    <citation type="submission" date="2022-11" db="UniProtKB">
        <authorList>
            <consortium name="WormBaseParasite"/>
        </authorList>
    </citation>
    <scope>IDENTIFICATION</scope>
</reference>
<evidence type="ECO:0000313" key="1">
    <source>
        <dbReference type="Proteomes" id="UP000887580"/>
    </source>
</evidence>
<organism evidence="1 2">
    <name type="scientific">Panagrolaimus sp. PS1159</name>
    <dbReference type="NCBI Taxonomy" id="55785"/>
    <lineage>
        <taxon>Eukaryota</taxon>
        <taxon>Metazoa</taxon>
        <taxon>Ecdysozoa</taxon>
        <taxon>Nematoda</taxon>
        <taxon>Chromadorea</taxon>
        <taxon>Rhabditida</taxon>
        <taxon>Tylenchina</taxon>
        <taxon>Panagrolaimomorpha</taxon>
        <taxon>Panagrolaimoidea</taxon>
        <taxon>Panagrolaimidae</taxon>
        <taxon>Panagrolaimus</taxon>
    </lineage>
</organism>
<dbReference type="WBParaSite" id="PS1159_v2.g9048.t1">
    <property type="protein sequence ID" value="PS1159_v2.g9048.t1"/>
    <property type="gene ID" value="PS1159_v2.g9048"/>
</dbReference>
<protein>
    <submittedName>
        <fullName evidence="2">Uncharacterized protein</fullName>
    </submittedName>
</protein>